<evidence type="ECO:0000313" key="2">
    <source>
        <dbReference type="EMBL" id="KAA8541145.1"/>
    </source>
</evidence>
<evidence type="ECO:0000256" key="1">
    <source>
        <dbReference type="SAM" id="MobiDB-lite"/>
    </source>
</evidence>
<evidence type="ECO:0008006" key="4">
    <source>
        <dbReference type="Google" id="ProtNLM"/>
    </source>
</evidence>
<keyword evidence="3" id="KW-1185">Reference proteome</keyword>
<dbReference type="Proteomes" id="UP000325577">
    <property type="component" value="Linkage Group LG13"/>
</dbReference>
<gene>
    <name evidence="2" type="ORF">F0562_025109</name>
</gene>
<evidence type="ECO:0000313" key="3">
    <source>
        <dbReference type="Proteomes" id="UP000325577"/>
    </source>
</evidence>
<feature type="compositionally biased region" description="Basic and acidic residues" evidence="1">
    <location>
        <begin position="25"/>
        <end position="49"/>
    </location>
</feature>
<organism evidence="2 3">
    <name type="scientific">Nyssa sinensis</name>
    <dbReference type="NCBI Taxonomy" id="561372"/>
    <lineage>
        <taxon>Eukaryota</taxon>
        <taxon>Viridiplantae</taxon>
        <taxon>Streptophyta</taxon>
        <taxon>Embryophyta</taxon>
        <taxon>Tracheophyta</taxon>
        <taxon>Spermatophyta</taxon>
        <taxon>Magnoliopsida</taxon>
        <taxon>eudicotyledons</taxon>
        <taxon>Gunneridae</taxon>
        <taxon>Pentapetalae</taxon>
        <taxon>asterids</taxon>
        <taxon>Cornales</taxon>
        <taxon>Nyssaceae</taxon>
        <taxon>Nyssa</taxon>
    </lineage>
</organism>
<dbReference type="OrthoDB" id="1934635at2759"/>
<accession>A0A5J5BD85</accession>
<dbReference type="AlphaFoldDB" id="A0A5J5BD85"/>
<proteinExistence type="predicted"/>
<sequence length="210" mass="24061">MEQMRPRHPAETRSPRPANNVAANGHEDANIERPKEEQQEVHPPPGHELRAKISQPLMFEWARVTRKISIETHGTASDITKNVRMEVLDFEDKITPTVFFDWKYVAEYRQKFDELKTRSQVVEGPSQTLAQYKARLRLGLRKELLCQPLFSLEHVSKPGSLDMEEYLSNSIPRKFGSLAGETAPKKFNNGYRFRPSGLKQSSSNMVDPKG</sequence>
<feature type="compositionally biased region" description="Basic and acidic residues" evidence="1">
    <location>
        <begin position="1"/>
        <end position="14"/>
    </location>
</feature>
<name>A0A5J5BD85_9ASTE</name>
<dbReference type="EMBL" id="CM018036">
    <property type="protein sequence ID" value="KAA8541145.1"/>
    <property type="molecule type" value="Genomic_DNA"/>
</dbReference>
<protein>
    <recommendedName>
        <fullName evidence="4">Retrotransposon gag domain-containing protein</fullName>
    </recommendedName>
</protein>
<feature type="region of interest" description="Disordered" evidence="1">
    <location>
        <begin position="186"/>
        <end position="210"/>
    </location>
</feature>
<feature type="region of interest" description="Disordered" evidence="1">
    <location>
        <begin position="1"/>
        <end position="49"/>
    </location>
</feature>
<feature type="compositionally biased region" description="Polar residues" evidence="1">
    <location>
        <begin position="198"/>
        <end position="210"/>
    </location>
</feature>
<reference evidence="2 3" key="1">
    <citation type="submission" date="2019-09" db="EMBL/GenBank/DDBJ databases">
        <title>A chromosome-level genome assembly of the Chinese tupelo Nyssa sinensis.</title>
        <authorList>
            <person name="Yang X."/>
            <person name="Kang M."/>
            <person name="Yang Y."/>
            <person name="Xiong H."/>
            <person name="Wang M."/>
            <person name="Zhang Z."/>
            <person name="Wang Z."/>
            <person name="Wu H."/>
            <person name="Ma T."/>
            <person name="Liu J."/>
            <person name="Xi Z."/>
        </authorList>
    </citation>
    <scope>NUCLEOTIDE SEQUENCE [LARGE SCALE GENOMIC DNA]</scope>
    <source>
        <strain evidence="2">J267</strain>
        <tissue evidence="2">Leaf</tissue>
    </source>
</reference>